<proteinExistence type="inferred from homology"/>
<evidence type="ECO:0000256" key="8">
    <source>
        <dbReference type="SAM" id="Coils"/>
    </source>
</evidence>
<evidence type="ECO:0000256" key="10">
    <source>
        <dbReference type="SAM" id="SignalP"/>
    </source>
</evidence>
<evidence type="ECO:0000313" key="12">
    <source>
        <dbReference type="RefSeq" id="XP_013384606.1"/>
    </source>
</evidence>
<dbReference type="InterPro" id="IPR018181">
    <property type="entry name" value="Heat_shock_70_CS"/>
</dbReference>
<dbReference type="CDD" id="cd10241">
    <property type="entry name" value="ASKHA_NBD_HSP70_BiP"/>
    <property type="match status" value="1"/>
</dbReference>
<keyword evidence="3 10" id="KW-0732">Signal</keyword>
<evidence type="ECO:0000256" key="6">
    <source>
        <dbReference type="ARBA" id="ARBA00022840"/>
    </source>
</evidence>
<dbReference type="OrthoDB" id="2401965at2759"/>
<dbReference type="InterPro" id="IPR043129">
    <property type="entry name" value="ATPase_NBD"/>
</dbReference>
<dbReference type="FunFam" id="3.30.30.30:FF:000001">
    <property type="entry name" value="heat shock 70 kDa protein-like"/>
    <property type="match status" value="1"/>
</dbReference>
<accession>A0A1S3HGK6</accession>
<dbReference type="PROSITE" id="PS01036">
    <property type="entry name" value="HSP70_3"/>
    <property type="match status" value="1"/>
</dbReference>
<dbReference type="FunFam" id="3.30.420.40:FF:000026">
    <property type="entry name" value="Heat shock protein 70"/>
    <property type="match status" value="1"/>
</dbReference>
<comment type="subcellular location">
    <subcellularLocation>
        <location evidence="1">Endoplasmic reticulum lumen</location>
    </subcellularLocation>
</comment>
<dbReference type="FunFam" id="1.20.1270.10:FF:000008">
    <property type="entry name" value="78 kDa glucose-regulated protein-like protein"/>
    <property type="match status" value="1"/>
</dbReference>
<dbReference type="FunCoup" id="A0A1S3HGK6">
    <property type="interactions" value="1874"/>
</dbReference>
<dbReference type="PANTHER" id="PTHR19375">
    <property type="entry name" value="HEAT SHOCK PROTEIN 70KDA"/>
    <property type="match status" value="1"/>
</dbReference>
<evidence type="ECO:0000256" key="7">
    <source>
        <dbReference type="RuleBase" id="RU003322"/>
    </source>
</evidence>
<dbReference type="FunFam" id="3.90.640.10:FF:000153">
    <property type="entry name" value="Endoplasmic reticulum chaperone BiP"/>
    <property type="match status" value="1"/>
</dbReference>
<evidence type="ECO:0000256" key="3">
    <source>
        <dbReference type="ARBA" id="ARBA00022729"/>
    </source>
</evidence>
<dbReference type="SUPFAM" id="SSF53067">
    <property type="entry name" value="Actin-like ATPase domain"/>
    <property type="match status" value="2"/>
</dbReference>
<organism evidence="11 12">
    <name type="scientific">Lingula anatina</name>
    <name type="common">Brachiopod</name>
    <name type="synonym">Lingula unguis</name>
    <dbReference type="NCBI Taxonomy" id="7574"/>
    <lineage>
        <taxon>Eukaryota</taxon>
        <taxon>Metazoa</taxon>
        <taxon>Spiralia</taxon>
        <taxon>Lophotrochozoa</taxon>
        <taxon>Brachiopoda</taxon>
        <taxon>Linguliformea</taxon>
        <taxon>Lingulata</taxon>
        <taxon>Lingulida</taxon>
        <taxon>Linguloidea</taxon>
        <taxon>Lingulidae</taxon>
        <taxon>Lingula</taxon>
    </lineage>
</organism>
<feature type="signal peptide" evidence="10">
    <location>
        <begin position="1"/>
        <end position="19"/>
    </location>
</feature>
<keyword evidence="8" id="KW-0175">Coiled coil</keyword>
<dbReference type="STRING" id="7574.A0A1S3HGK6"/>
<feature type="coiled-coil region" evidence="8">
    <location>
        <begin position="289"/>
        <end position="316"/>
    </location>
</feature>
<name>A0A1S3HGK6_LINAN</name>
<dbReference type="PRINTS" id="PR00301">
    <property type="entry name" value="HEATSHOCK70"/>
</dbReference>
<dbReference type="KEGG" id="lak:106154702"/>
<feature type="chain" id="PRO_5010356610" evidence="10">
    <location>
        <begin position="20"/>
        <end position="669"/>
    </location>
</feature>
<dbReference type="InterPro" id="IPR029048">
    <property type="entry name" value="HSP70_C_sf"/>
</dbReference>
<dbReference type="Pfam" id="PF00012">
    <property type="entry name" value="HSP70"/>
    <property type="match status" value="1"/>
</dbReference>
<sequence length="669" mass="73883">MRRTVLIFFCVAAIVAVSGKEEKGDEKEEKSEKDKKEDIGTVIGIDLGTTYSCVGVFKNGRVEIIANDQGNRITPSYVAFTPEGERLIGDAAKNQLTSNPENTVFDIKRLIGRSWSEKSVAEDVKFFPFNVIEKNSKPHVRVDVGGDRKTFAPEEISAMVLGKMKEIAEAYLGKKVTHAVVTVPAYFNDAQRQATKDAGSIAGLNVMRIINEPTAAAIAYGLDKKEGEKNILVFDLGGGTFDVSVLTIDNGVFEVVATNGDTHLGGEDFDQRVMEHFMKLYKKKTGKDIRKSNRATQKLRREVEKAKRALSSAHQTRIEIESFYEGEDFSETLTRAKFEELNMDLFRKTMAPVKKVMEDSDLKKSDIDEIVLVGGSTRIPKVQQLVKEYFDGKEPSRGINPDEAVAYGAAVQAGVLSGEEDTGDLVLLDVCPLTLGIETVGGVMTKLIPRNTVIPTKKSQIFSTAADNQPTVTIQVMEGERPMTKDNHFLGKFDLTGIPPAPRGVPQIEVTFEIDVNGILKVSAEDKGTGNKEKIEIKNDQNRLSPEDIERMINDAEKYADEDKKVKEKVESRNELESYAYSLKNQIGDKEKLGGKLSSEDKEKIETAVEEKIKWLEANHDADVEDFKQQKKELEEIVTPIMSKLYEGAGGQAPPPGGDGGDSAEKDEL</sequence>
<dbReference type="PROSITE" id="PS00297">
    <property type="entry name" value="HSP70_1"/>
    <property type="match status" value="1"/>
</dbReference>
<dbReference type="Gene3D" id="3.90.640.10">
    <property type="entry name" value="Actin, Chain A, domain 4"/>
    <property type="match status" value="1"/>
</dbReference>
<evidence type="ECO:0000256" key="4">
    <source>
        <dbReference type="ARBA" id="ARBA00022741"/>
    </source>
</evidence>
<keyword evidence="4 7" id="KW-0547">Nucleotide-binding</keyword>
<comment type="similarity">
    <text evidence="2 7">Belongs to the heat shock protein 70 family.</text>
</comment>
<evidence type="ECO:0000256" key="2">
    <source>
        <dbReference type="ARBA" id="ARBA00007381"/>
    </source>
</evidence>
<dbReference type="FunFam" id="2.60.34.10:FF:000002">
    <property type="entry name" value="Heat shock 70 kDa"/>
    <property type="match status" value="1"/>
</dbReference>
<dbReference type="GO" id="GO:0006986">
    <property type="term" value="P:response to unfolded protein"/>
    <property type="evidence" value="ECO:0007669"/>
    <property type="project" value="UniProtKB-ARBA"/>
</dbReference>
<dbReference type="InterPro" id="IPR042050">
    <property type="entry name" value="BIP_NBD"/>
</dbReference>
<dbReference type="GO" id="GO:0005788">
    <property type="term" value="C:endoplasmic reticulum lumen"/>
    <property type="evidence" value="ECO:0007669"/>
    <property type="project" value="UniProtKB-SubCell"/>
</dbReference>
<evidence type="ECO:0000256" key="1">
    <source>
        <dbReference type="ARBA" id="ARBA00004319"/>
    </source>
</evidence>
<keyword evidence="11" id="KW-1185">Reference proteome</keyword>
<dbReference type="GO" id="GO:0005524">
    <property type="term" value="F:ATP binding"/>
    <property type="evidence" value="ECO:0007669"/>
    <property type="project" value="UniProtKB-KW"/>
</dbReference>
<dbReference type="GeneID" id="106154702"/>
<reference evidence="12" key="1">
    <citation type="submission" date="2025-08" db="UniProtKB">
        <authorList>
            <consortium name="RefSeq"/>
        </authorList>
    </citation>
    <scope>IDENTIFICATION</scope>
    <source>
        <tissue evidence="12">Gonads</tissue>
    </source>
</reference>
<dbReference type="Gene3D" id="2.60.34.10">
    <property type="entry name" value="Substrate Binding Domain Of DNAk, Chain A, domain 1"/>
    <property type="match status" value="1"/>
</dbReference>
<dbReference type="InParanoid" id="A0A1S3HGK6"/>
<dbReference type="InterPro" id="IPR029047">
    <property type="entry name" value="HSP70_peptide-bd_sf"/>
</dbReference>
<keyword evidence="5" id="KW-0256">Endoplasmic reticulum</keyword>
<gene>
    <name evidence="12" type="primary">LOC106154702</name>
</gene>
<protein>
    <submittedName>
        <fullName evidence="12">78 kDa glucose-regulated protein</fullName>
    </submittedName>
</protein>
<feature type="region of interest" description="Disordered" evidence="9">
    <location>
        <begin position="645"/>
        <end position="669"/>
    </location>
</feature>
<dbReference type="Gene3D" id="1.20.1270.10">
    <property type="match status" value="1"/>
</dbReference>
<dbReference type="InterPro" id="IPR013126">
    <property type="entry name" value="Hsp_70_fam"/>
</dbReference>
<dbReference type="Proteomes" id="UP000085678">
    <property type="component" value="Unplaced"/>
</dbReference>
<evidence type="ECO:0000256" key="5">
    <source>
        <dbReference type="ARBA" id="ARBA00022824"/>
    </source>
</evidence>
<evidence type="ECO:0000256" key="9">
    <source>
        <dbReference type="SAM" id="MobiDB-lite"/>
    </source>
</evidence>
<dbReference type="NCBIfam" id="NF001413">
    <property type="entry name" value="PRK00290.1"/>
    <property type="match status" value="1"/>
</dbReference>
<dbReference type="GO" id="GO:0140662">
    <property type="term" value="F:ATP-dependent protein folding chaperone"/>
    <property type="evidence" value="ECO:0007669"/>
    <property type="project" value="InterPro"/>
</dbReference>
<dbReference type="SUPFAM" id="SSF100920">
    <property type="entry name" value="Heat shock protein 70kD (HSP70), peptide-binding domain"/>
    <property type="match status" value="1"/>
</dbReference>
<dbReference type="PROSITE" id="PS00329">
    <property type="entry name" value="HSP70_2"/>
    <property type="match status" value="1"/>
</dbReference>
<dbReference type="Gene3D" id="3.30.420.40">
    <property type="match status" value="2"/>
</dbReference>
<dbReference type="RefSeq" id="XP_013384606.1">
    <property type="nucleotide sequence ID" value="XM_013529152.1"/>
</dbReference>
<dbReference type="AlphaFoldDB" id="A0A1S3HGK6"/>
<evidence type="ECO:0000313" key="11">
    <source>
        <dbReference type="Proteomes" id="UP000085678"/>
    </source>
</evidence>
<dbReference type="FunFam" id="3.30.420.40:FF:000020">
    <property type="entry name" value="Chaperone protein HscA homolog"/>
    <property type="match status" value="1"/>
</dbReference>
<keyword evidence="6 7" id="KW-0067">ATP-binding</keyword>
<dbReference type="SUPFAM" id="SSF100934">
    <property type="entry name" value="Heat shock protein 70kD (HSP70), C-terminal subdomain"/>
    <property type="match status" value="1"/>
</dbReference>